<dbReference type="InterPro" id="IPR003960">
    <property type="entry name" value="ATPase_AAA_CS"/>
</dbReference>
<feature type="region of interest" description="Disordered" evidence="7">
    <location>
        <begin position="493"/>
        <end position="533"/>
    </location>
</feature>
<keyword evidence="2" id="KW-0547">Nucleotide-binding</keyword>
<feature type="compositionally biased region" description="Basic and acidic residues" evidence="7">
    <location>
        <begin position="514"/>
        <end position="527"/>
    </location>
</feature>
<feature type="compositionally biased region" description="Low complexity" evidence="7">
    <location>
        <begin position="295"/>
        <end position="306"/>
    </location>
</feature>
<dbReference type="Proteomes" id="UP000708148">
    <property type="component" value="Unassembled WGS sequence"/>
</dbReference>
<dbReference type="InterPro" id="IPR003593">
    <property type="entry name" value="AAA+_ATPase"/>
</dbReference>
<reference evidence="9" key="1">
    <citation type="submission" date="2020-12" db="EMBL/GenBank/DDBJ databases">
        <authorList>
            <person name="Iha C."/>
        </authorList>
    </citation>
    <scope>NUCLEOTIDE SEQUENCE</scope>
</reference>
<dbReference type="PANTHER" id="PTHR45644:SF85">
    <property type="entry name" value="P-LOOP CONTAINING NUCLEOSIDE TRIPHOSPHATE HYDROLASES SUPERFAMILY PROTEIN"/>
    <property type="match status" value="1"/>
</dbReference>
<dbReference type="SMART" id="SM00382">
    <property type="entry name" value="AAA"/>
    <property type="match status" value="1"/>
</dbReference>
<evidence type="ECO:0000256" key="7">
    <source>
        <dbReference type="SAM" id="MobiDB-lite"/>
    </source>
</evidence>
<organism evidence="9 10">
    <name type="scientific">Ostreobium quekettii</name>
    <dbReference type="NCBI Taxonomy" id="121088"/>
    <lineage>
        <taxon>Eukaryota</taxon>
        <taxon>Viridiplantae</taxon>
        <taxon>Chlorophyta</taxon>
        <taxon>core chlorophytes</taxon>
        <taxon>Ulvophyceae</taxon>
        <taxon>TCBD clade</taxon>
        <taxon>Bryopsidales</taxon>
        <taxon>Ostreobineae</taxon>
        <taxon>Ostreobiaceae</taxon>
        <taxon>Ostreobium</taxon>
    </lineage>
</organism>
<dbReference type="FunFam" id="3.40.50.300:FF:001025">
    <property type="entry name" value="ATPase family, AAA domain-containing 2B"/>
    <property type="match status" value="1"/>
</dbReference>
<dbReference type="SUPFAM" id="SSF52540">
    <property type="entry name" value="P-loop containing nucleoside triphosphate hydrolases"/>
    <property type="match status" value="1"/>
</dbReference>
<dbReference type="GO" id="GO:0005741">
    <property type="term" value="C:mitochondrial outer membrane"/>
    <property type="evidence" value="ECO:0007669"/>
    <property type="project" value="UniProtKB-SubCell"/>
</dbReference>
<dbReference type="InterPro" id="IPR041569">
    <property type="entry name" value="AAA_lid_3"/>
</dbReference>
<comment type="caution">
    <text evidence="9">The sequence shown here is derived from an EMBL/GenBank/DDBJ whole genome shotgun (WGS) entry which is preliminary data.</text>
</comment>
<dbReference type="AlphaFoldDB" id="A0A8S1IMM8"/>
<evidence type="ECO:0000313" key="9">
    <source>
        <dbReference type="EMBL" id="CAD7696323.1"/>
    </source>
</evidence>
<accession>A0A8S1IMM8</accession>
<name>A0A8S1IMM8_9CHLO</name>
<dbReference type="GO" id="GO:0005524">
    <property type="term" value="F:ATP binding"/>
    <property type="evidence" value="ECO:0007669"/>
    <property type="project" value="UniProtKB-KW"/>
</dbReference>
<dbReference type="PANTHER" id="PTHR45644">
    <property type="entry name" value="AAA ATPASE, PUTATIVE (AFU_ORTHOLOGUE AFUA_2G12920)-RELATED-RELATED"/>
    <property type="match status" value="1"/>
</dbReference>
<evidence type="ECO:0000256" key="2">
    <source>
        <dbReference type="ARBA" id="ARBA00022741"/>
    </source>
</evidence>
<dbReference type="Pfam" id="PF17862">
    <property type="entry name" value="AAA_lid_3"/>
    <property type="match status" value="1"/>
</dbReference>
<feature type="region of interest" description="Disordered" evidence="7">
    <location>
        <begin position="273"/>
        <end position="313"/>
    </location>
</feature>
<dbReference type="Pfam" id="PF00004">
    <property type="entry name" value="AAA"/>
    <property type="match status" value="1"/>
</dbReference>
<evidence type="ECO:0000313" key="10">
    <source>
        <dbReference type="Proteomes" id="UP000708148"/>
    </source>
</evidence>
<evidence type="ECO:0000256" key="1">
    <source>
        <dbReference type="ARBA" id="ARBA00004572"/>
    </source>
</evidence>
<dbReference type="PROSITE" id="PS00674">
    <property type="entry name" value="AAA"/>
    <property type="match status" value="1"/>
</dbReference>
<comment type="subcellular location">
    <subcellularLocation>
        <location evidence="1">Mitochondrion outer membrane</location>
        <topology evidence="1">Single-pass membrane protein</topology>
    </subcellularLocation>
</comment>
<keyword evidence="10" id="KW-1185">Reference proteome</keyword>
<dbReference type="InterPro" id="IPR027417">
    <property type="entry name" value="P-loop_NTPase"/>
</dbReference>
<sequence>MNHQKSQAPSLAVRGGRGASPSLEPLLKPFVERLVRRVLLHFADFQDSLLSVAALRRVALYALRPRCFQALRHAFVRPSQLRERFDDIPYFVDDDARAIILQAAYLAWSSEAGGRGRDLASLGRVLIHTNADHSGKFQEAVARAAACELGAALLVVDAGALNGLALATLGRRLDAPAGQRAGEEGMSLAGLASWFLKGGRRAFVWDLVREFCEAAPGPIVLFVRDVEQTVCGSVEGAEAFVQALGAAARDAGGLGLPSRTVVVAGTSLREFGADRIGRPGEGDSSDDDPFGGDGSPFSGPSSNPSGLDDSPSILSELGWRGGGDRVDVKGMLAKLFTVRVSIQPPQEGPGAVDHRQQLARDFDDIKAEQNHACAFGVARSAGVCVPPADSRVYRRKPLSGSDWARVLSWAVSQELHQRRGEGEGGEPSAGCEDERALACGEEEASSAGSAREREEVAGTPGFAGRLRRGMVSRDGSMFSLEEVQKRLQFLAKPRDATLPQGEDDGFGGLAKSEQQGKHGGVSDREQDSTCDDDDLLEVGEGAVLYGLAMLDRCGVSRGQIKTDNSYERRLLSEVLRPGELGSGFADVGALSAAKVALREAVQLPLQHPELFLQGSLIRPSKGVLLFGPPGTGKTMLARAAAAECGASFLAIQPSSILSKWVGEGVRNVRALFSLAEKLSPCVLFCDELDAILGQRTMQEHEAMRELKNEFMSQWDGIRSGGACTSTRIMVLGATNRPQDIDEAVLRRFSHRIFCDLPTLDDRLAILKVLLSGEVLDETVDLKEVARMTDGHSGSDLRQFCIAAAMRPLREFLKEHSMAKEGKVAGSAERHQGVSKVDAASFAASQRPTVSSYNAADGHTAKGVESLDLEALAETTNGSGIGCSRALKWRSYSQGDMASDPNEGGALNAGTGLALFEGLGVSTGKSGQADANKNNTESAWRELEEWVQAPARGKAAAQLVSQDYERVVGSLGTGTTKMRALQMEDFRCARKCVAPSVEAEGESIAELRRWSEKFGDGSSRRSAADPKLSYFL</sequence>
<dbReference type="EMBL" id="CAJHUC010000458">
    <property type="protein sequence ID" value="CAD7696323.1"/>
    <property type="molecule type" value="Genomic_DNA"/>
</dbReference>
<protein>
    <recommendedName>
        <fullName evidence="8">AAA+ ATPase domain-containing protein</fullName>
    </recommendedName>
</protein>
<dbReference type="GO" id="GO:0016887">
    <property type="term" value="F:ATP hydrolysis activity"/>
    <property type="evidence" value="ECO:0007669"/>
    <property type="project" value="InterPro"/>
</dbReference>
<proteinExistence type="predicted"/>
<dbReference type="Gene3D" id="1.10.8.60">
    <property type="match status" value="1"/>
</dbReference>
<evidence type="ECO:0000259" key="8">
    <source>
        <dbReference type="SMART" id="SM00382"/>
    </source>
</evidence>
<evidence type="ECO:0000256" key="5">
    <source>
        <dbReference type="ARBA" id="ARBA00023054"/>
    </source>
</evidence>
<evidence type="ECO:0000256" key="3">
    <source>
        <dbReference type="ARBA" id="ARBA00022787"/>
    </source>
</evidence>
<keyword evidence="5" id="KW-0175">Coiled coil</keyword>
<gene>
    <name evidence="9" type="ORF">OSTQU699_LOCUS1684</name>
</gene>
<evidence type="ECO:0000256" key="4">
    <source>
        <dbReference type="ARBA" id="ARBA00022840"/>
    </source>
</evidence>
<dbReference type="Gene3D" id="3.40.50.300">
    <property type="entry name" value="P-loop containing nucleotide triphosphate hydrolases"/>
    <property type="match status" value="1"/>
</dbReference>
<feature type="domain" description="AAA+ ATPase" evidence="8">
    <location>
        <begin position="619"/>
        <end position="758"/>
    </location>
</feature>
<evidence type="ECO:0000256" key="6">
    <source>
        <dbReference type="ARBA" id="ARBA00023128"/>
    </source>
</evidence>
<keyword evidence="4" id="KW-0067">ATP-binding</keyword>
<keyword evidence="6" id="KW-0496">Mitochondrion</keyword>
<feature type="region of interest" description="Disordered" evidence="7">
    <location>
        <begin position="440"/>
        <end position="468"/>
    </location>
</feature>
<dbReference type="InterPro" id="IPR003959">
    <property type="entry name" value="ATPase_AAA_core"/>
</dbReference>
<dbReference type="InterPro" id="IPR051701">
    <property type="entry name" value="Mito_OM_Translocase_MSP1"/>
</dbReference>
<keyword evidence="3" id="KW-1000">Mitochondrion outer membrane</keyword>
<dbReference type="OrthoDB" id="10254455at2759"/>
<keyword evidence="3" id="KW-0472">Membrane</keyword>